<keyword evidence="1" id="KW-0812">Transmembrane</keyword>
<dbReference type="EMBL" id="LQZT01000034">
    <property type="protein sequence ID" value="OCW56706.1"/>
    <property type="molecule type" value="Genomic_DNA"/>
</dbReference>
<sequence length="312" mass="35277">MDLSKIVGIFEREFAIAYLVPTLIFAVELHLIGLAFGQALIPFASGAFNEIIAASSFIVTVVVFSVVLMTFSPLIMRALQGYVWQDYLESLALTRRFEDDYNFRFRAAVEFQAKVDEARRLGQEVPPFPDGHADRLDGAITSYPDKTEFFLPFRIGNYLRAAEVYPRVVYGLDAIGSWQRLQTLISEELRGSISAARSQLFFAANVLVLTMIALAITIWLMMTTSQFSFPVLLGLGVVLYAARSLVFISGGAYGQVFAAAYDLHRTDLADKLGLEIPRNAEAERRMWTEVNRVFLYRSPHAWDRLTRFRKKD</sequence>
<dbReference type="STRING" id="1480615.AWJ14_17410"/>
<protein>
    <submittedName>
        <fullName evidence="2">Uncharacterized protein</fullName>
    </submittedName>
</protein>
<reference evidence="2 3" key="1">
    <citation type="submission" date="2015-12" db="EMBL/GenBank/DDBJ databases">
        <authorList>
            <person name="Shamseldin A."/>
            <person name="Moawad H."/>
            <person name="Abd El-Rahim W.M."/>
            <person name="Sadowsky M.J."/>
        </authorList>
    </citation>
    <scope>NUCLEOTIDE SEQUENCE [LARGE SCALE GENOMIC DNA]</scope>
    <source>
        <strain evidence="2 3">JC234</strain>
    </source>
</reference>
<name>A0A1C1YTD0_9HYPH</name>
<comment type="caution">
    <text evidence="2">The sequence shown here is derived from an EMBL/GenBank/DDBJ whole genome shotgun (WGS) entry which is preliminary data.</text>
</comment>
<evidence type="ECO:0000256" key="1">
    <source>
        <dbReference type="SAM" id="Phobius"/>
    </source>
</evidence>
<evidence type="ECO:0000313" key="2">
    <source>
        <dbReference type="EMBL" id="OCW56706.1"/>
    </source>
</evidence>
<gene>
    <name evidence="2" type="ORF">AWJ14_17410</name>
</gene>
<proteinExistence type="predicted"/>
<keyword evidence="1" id="KW-0472">Membrane</keyword>
<dbReference type="AlphaFoldDB" id="A0A1C1YTD0"/>
<feature type="transmembrane region" description="Helical" evidence="1">
    <location>
        <begin position="15"/>
        <end position="39"/>
    </location>
</feature>
<dbReference type="OrthoDB" id="529448at2"/>
<feature type="transmembrane region" description="Helical" evidence="1">
    <location>
        <begin position="200"/>
        <end position="221"/>
    </location>
</feature>
<keyword evidence="1" id="KW-1133">Transmembrane helix</keyword>
<keyword evidence="3" id="KW-1185">Reference proteome</keyword>
<dbReference type="RefSeq" id="WP_066181394.1">
    <property type="nucleotide sequence ID" value="NZ_LQZT01000034.1"/>
</dbReference>
<dbReference type="Proteomes" id="UP000094795">
    <property type="component" value="Unassembled WGS sequence"/>
</dbReference>
<accession>A0A1C1YTD0</accession>
<feature type="transmembrane region" description="Helical" evidence="1">
    <location>
        <begin position="227"/>
        <end position="248"/>
    </location>
</feature>
<organism evidence="2 3">
    <name type="scientific">Hoeflea olei</name>
    <dbReference type="NCBI Taxonomy" id="1480615"/>
    <lineage>
        <taxon>Bacteria</taxon>
        <taxon>Pseudomonadati</taxon>
        <taxon>Pseudomonadota</taxon>
        <taxon>Alphaproteobacteria</taxon>
        <taxon>Hyphomicrobiales</taxon>
        <taxon>Rhizobiaceae</taxon>
        <taxon>Hoeflea</taxon>
    </lineage>
</organism>
<evidence type="ECO:0000313" key="3">
    <source>
        <dbReference type="Proteomes" id="UP000094795"/>
    </source>
</evidence>
<feature type="transmembrane region" description="Helical" evidence="1">
    <location>
        <begin position="51"/>
        <end position="71"/>
    </location>
</feature>